<feature type="region of interest" description="Disordered" evidence="1">
    <location>
        <begin position="63"/>
        <end position="106"/>
    </location>
</feature>
<keyword evidence="3" id="KW-1185">Reference proteome</keyword>
<evidence type="ECO:0000313" key="3">
    <source>
        <dbReference type="Proteomes" id="UP000249218"/>
    </source>
</evidence>
<dbReference type="Proteomes" id="UP000249218">
    <property type="component" value="Unassembled WGS sequence"/>
</dbReference>
<name>A0A2W1BJB2_HELAM</name>
<evidence type="ECO:0000256" key="1">
    <source>
        <dbReference type="SAM" id="MobiDB-lite"/>
    </source>
</evidence>
<organism evidence="2 3">
    <name type="scientific">Helicoverpa armigera</name>
    <name type="common">Cotton bollworm</name>
    <name type="synonym">Heliothis armigera</name>
    <dbReference type="NCBI Taxonomy" id="29058"/>
    <lineage>
        <taxon>Eukaryota</taxon>
        <taxon>Metazoa</taxon>
        <taxon>Ecdysozoa</taxon>
        <taxon>Arthropoda</taxon>
        <taxon>Hexapoda</taxon>
        <taxon>Insecta</taxon>
        <taxon>Pterygota</taxon>
        <taxon>Neoptera</taxon>
        <taxon>Endopterygota</taxon>
        <taxon>Lepidoptera</taxon>
        <taxon>Glossata</taxon>
        <taxon>Ditrysia</taxon>
        <taxon>Noctuoidea</taxon>
        <taxon>Noctuidae</taxon>
        <taxon>Heliothinae</taxon>
        <taxon>Helicoverpa</taxon>
    </lineage>
</organism>
<feature type="compositionally biased region" description="Acidic residues" evidence="1">
    <location>
        <begin position="86"/>
        <end position="106"/>
    </location>
</feature>
<proteinExistence type="predicted"/>
<dbReference type="EMBL" id="KZ150260">
    <property type="protein sequence ID" value="PZC71753.1"/>
    <property type="molecule type" value="Genomic_DNA"/>
</dbReference>
<reference evidence="2 3" key="1">
    <citation type="journal article" date="2017" name="BMC Biol.">
        <title>Genomic innovations, transcriptional plasticity and gene loss underlying the evolution and divergence of two highly polyphagous and invasive Helicoverpa pest species.</title>
        <authorList>
            <person name="Pearce S.L."/>
            <person name="Clarke D.F."/>
            <person name="East P.D."/>
            <person name="Elfekih S."/>
            <person name="Gordon K.H."/>
            <person name="Jermiin L.S."/>
            <person name="McGaughran A."/>
            <person name="Oakeshott J.G."/>
            <person name="Papanikolaou A."/>
            <person name="Perera O.P."/>
            <person name="Rane R.V."/>
            <person name="Richards S."/>
            <person name="Tay W.T."/>
            <person name="Walsh T.K."/>
            <person name="Anderson A."/>
            <person name="Anderson C.J."/>
            <person name="Asgari S."/>
            <person name="Board P.G."/>
            <person name="Bretschneider A."/>
            <person name="Campbell P.M."/>
            <person name="Chertemps T."/>
            <person name="Christeller J.T."/>
            <person name="Coppin C.W."/>
            <person name="Downes S.J."/>
            <person name="Duan G."/>
            <person name="Farnsworth C.A."/>
            <person name="Good R.T."/>
            <person name="Han L.B."/>
            <person name="Han Y.C."/>
            <person name="Hatje K."/>
            <person name="Horne I."/>
            <person name="Huang Y.P."/>
            <person name="Hughes D.S."/>
            <person name="Jacquin-Joly E."/>
            <person name="James W."/>
            <person name="Jhangiani S."/>
            <person name="Kollmar M."/>
            <person name="Kuwar S.S."/>
            <person name="Li S."/>
            <person name="Liu N.Y."/>
            <person name="Maibeche M.T."/>
            <person name="Miller J.R."/>
            <person name="Montagne N."/>
            <person name="Perry T."/>
            <person name="Qu J."/>
            <person name="Song S.V."/>
            <person name="Sutton G.G."/>
            <person name="Vogel H."/>
            <person name="Walenz B.P."/>
            <person name="Xu W."/>
            <person name="Zhang H.J."/>
            <person name="Zou Z."/>
            <person name="Batterham P."/>
            <person name="Edwards O.R."/>
            <person name="Feyereisen R."/>
            <person name="Gibbs R.A."/>
            <person name="Heckel D.G."/>
            <person name="McGrath A."/>
            <person name="Robin C."/>
            <person name="Scherer S.E."/>
            <person name="Worley K.C."/>
            <person name="Wu Y.D."/>
        </authorList>
    </citation>
    <scope>NUCLEOTIDE SEQUENCE [LARGE SCALE GENOMIC DNA]</scope>
    <source>
        <strain evidence="2">Harm_GR_Male_#8</strain>
        <tissue evidence="2">Whole organism</tissue>
    </source>
</reference>
<evidence type="ECO:0000313" key="2">
    <source>
        <dbReference type="EMBL" id="PZC71753.1"/>
    </source>
</evidence>
<dbReference type="OrthoDB" id="192915at2759"/>
<gene>
    <name evidence="2" type="primary">HaOG212557</name>
    <name evidence="2" type="ORF">B5X24_HaOG212557</name>
</gene>
<protein>
    <submittedName>
        <fullName evidence="2">Uncharacterized protein</fullName>
    </submittedName>
</protein>
<dbReference type="AlphaFoldDB" id="A0A2W1BJB2"/>
<accession>A0A2W1BJB2</accession>
<sequence>MFEENEDEITTLYKERPHDDIMPDAEREICFNTAKYCEEWMLPNDEDTTWTQEMEREYVKVHGPDPYGFGGLPPQSEMPDFSKDYDDTEQQTDEIDLQAENDKDEL</sequence>